<accession>A0A2S6HF39</accession>
<protein>
    <submittedName>
        <fullName evidence="3">YD repeat-containing protein</fullName>
    </submittedName>
</protein>
<dbReference type="Pfam" id="PF20148">
    <property type="entry name" value="DUF6531"/>
    <property type="match status" value="1"/>
</dbReference>
<dbReference type="InterPro" id="IPR006530">
    <property type="entry name" value="YD"/>
</dbReference>
<evidence type="ECO:0000313" key="3">
    <source>
        <dbReference type="EMBL" id="PPK76060.1"/>
    </source>
</evidence>
<dbReference type="InterPro" id="IPR045351">
    <property type="entry name" value="DUF6531"/>
</dbReference>
<keyword evidence="1" id="KW-0472">Membrane</keyword>
<feature type="domain" description="DUF6531" evidence="2">
    <location>
        <begin position="186"/>
        <end position="267"/>
    </location>
</feature>
<dbReference type="NCBIfam" id="TIGR01643">
    <property type="entry name" value="YD_repeat_2x"/>
    <property type="match status" value="2"/>
</dbReference>
<feature type="transmembrane region" description="Helical" evidence="1">
    <location>
        <begin position="57"/>
        <end position="75"/>
    </location>
</feature>
<evidence type="ECO:0000259" key="2">
    <source>
        <dbReference type="Pfam" id="PF20148"/>
    </source>
</evidence>
<dbReference type="InterPro" id="IPR050708">
    <property type="entry name" value="T6SS_VgrG/RHS"/>
</dbReference>
<gene>
    <name evidence="3" type="ORF">B0F87_104150</name>
</gene>
<dbReference type="EMBL" id="PTIZ01000004">
    <property type="protein sequence ID" value="PPK76060.1"/>
    <property type="molecule type" value="Genomic_DNA"/>
</dbReference>
<comment type="caution">
    <text evidence="3">The sequence shown here is derived from an EMBL/GenBank/DDBJ whole genome shotgun (WGS) entry which is preliminary data.</text>
</comment>
<dbReference type="PANTHER" id="PTHR32305">
    <property type="match status" value="1"/>
</dbReference>
<dbReference type="Proteomes" id="UP000240010">
    <property type="component" value="Unassembled WGS sequence"/>
</dbReference>
<evidence type="ECO:0000313" key="4">
    <source>
        <dbReference type="Proteomes" id="UP000240010"/>
    </source>
</evidence>
<keyword evidence="1" id="KW-1133">Transmembrane helix</keyword>
<sequence length="798" mass="86131">MKMCNDDRNPNEKELMKKQNQSDSIAKSMELGSIYFLPPYGIRLTAFGVGHYAKGRWAAYCVGVFVSLLLAFPALSQTIQTQCTSKEIQSFSIQCDQWAASFLALESSCVGIFPDHYVCGYHSLLGVRPIASGGLGCVAKWVKPPSSAANSTPSPVIFNALTLACSIPSDIPSPPKNAGNSCIDLGNPINIGVGNKHQHEMDYAGVGEYPLRMERTYNGNAKDPKNFSVGWNTSYDREIFFETNGLNGAERNNIVAISRADGKQYQFIQTGANVSWVGDADAVGILVQQGTSTTGNPTGWTYTNDQGDMETYNASGKLTAIANRTGLTQTLSYSCTTVNSSCPTITPVNVAPSVAGLLLLVTDFAGRQIRFIYNGSARVVKMIDPDGGIYSYAYSGAASGANLTSVTYPDGKRKTYHYENTGFPHALTGITDENGNRFATYTYDAQGRATSTEHAGGAERVSLTYNADGTTTVTDALGTARTYSFQTILGVVKSKGQSQPGGSGCGASASALTYDVNGNVASRTDFNGNRTNYAYDLTRNLETSRTEGLTSSGATTPATRTITTAWHPTFRLPVQITNGNQQTTYAYNSQGDITQKTVTDLAANSSRSWNTTYTYSTVPGALLQKVEDGPRTDVSDLTTYDYYPADATCVGGHLGCRGQLMQITDALGHITHLTRYSAHGQLEELTDPNGLVMKMVYDLRQRLTSLDAGGEITTYSYDPAGQITRVLRPDGAYLAYTYDPAHRLIKTQDNLGNTLTYTLDAMGNRIKEEAHDPGGQLARTQSRVYDALSRLQNLVLPQ</sequence>
<proteinExistence type="predicted"/>
<dbReference type="Gene3D" id="2.180.10.10">
    <property type="entry name" value="RHS repeat-associated core"/>
    <property type="match status" value="1"/>
</dbReference>
<evidence type="ECO:0000256" key="1">
    <source>
        <dbReference type="SAM" id="Phobius"/>
    </source>
</evidence>
<dbReference type="Pfam" id="PF05593">
    <property type="entry name" value="RHS_repeat"/>
    <property type="match status" value="4"/>
</dbReference>
<organism evidence="3 4">
    <name type="scientific">Methylobacter tundripaludum</name>
    <dbReference type="NCBI Taxonomy" id="173365"/>
    <lineage>
        <taxon>Bacteria</taxon>
        <taxon>Pseudomonadati</taxon>
        <taxon>Pseudomonadota</taxon>
        <taxon>Gammaproteobacteria</taxon>
        <taxon>Methylococcales</taxon>
        <taxon>Methylococcaceae</taxon>
        <taxon>Methylobacter</taxon>
    </lineage>
</organism>
<dbReference type="PANTHER" id="PTHR32305:SF15">
    <property type="entry name" value="PROTEIN RHSA-RELATED"/>
    <property type="match status" value="1"/>
</dbReference>
<dbReference type="AlphaFoldDB" id="A0A2S6HF39"/>
<dbReference type="InterPro" id="IPR031325">
    <property type="entry name" value="RHS_repeat"/>
</dbReference>
<dbReference type="RefSeq" id="WP_104428569.1">
    <property type="nucleotide sequence ID" value="NZ_PTIZ01000004.1"/>
</dbReference>
<name>A0A2S6HF39_9GAMM</name>
<keyword evidence="1" id="KW-0812">Transmembrane</keyword>
<reference evidence="3 4" key="1">
    <citation type="submission" date="2018-02" db="EMBL/GenBank/DDBJ databases">
        <title>Subsurface microbial communities from deep shales in Ohio and West Virginia, USA.</title>
        <authorList>
            <person name="Wrighton K."/>
        </authorList>
    </citation>
    <scope>NUCLEOTIDE SEQUENCE [LARGE SCALE GENOMIC DNA]</scope>
    <source>
        <strain evidence="3 4">OWC-DMM</strain>
    </source>
</reference>